<dbReference type="PANTHER" id="PTHR34220">
    <property type="entry name" value="SENSOR HISTIDINE KINASE YPDA"/>
    <property type="match status" value="1"/>
</dbReference>
<keyword evidence="6" id="KW-0547">Nucleotide-binding</keyword>
<keyword evidence="3" id="KW-0597">Phosphoprotein</keyword>
<dbReference type="CDD" id="cd06225">
    <property type="entry name" value="HAMP"/>
    <property type="match status" value="1"/>
</dbReference>
<keyword evidence="9 12" id="KW-1133">Transmembrane helix</keyword>
<dbReference type="PANTHER" id="PTHR34220:SF11">
    <property type="entry name" value="SENSOR PROTEIN KINASE HPTS"/>
    <property type="match status" value="1"/>
</dbReference>
<keyword evidence="10" id="KW-0902">Two-component regulatory system</keyword>
<dbReference type="Pfam" id="PF02518">
    <property type="entry name" value="HATPase_c"/>
    <property type="match status" value="1"/>
</dbReference>
<dbReference type="PROSITE" id="PS50885">
    <property type="entry name" value="HAMP"/>
    <property type="match status" value="1"/>
</dbReference>
<dbReference type="InterPro" id="IPR050640">
    <property type="entry name" value="Bact_2-comp_sensor_kinase"/>
</dbReference>
<evidence type="ECO:0000256" key="8">
    <source>
        <dbReference type="ARBA" id="ARBA00022840"/>
    </source>
</evidence>
<dbReference type="SUPFAM" id="SSF158472">
    <property type="entry name" value="HAMP domain-like"/>
    <property type="match status" value="1"/>
</dbReference>
<evidence type="ECO:0000256" key="4">
    <source>
        <dbReference type="ARBA" id="ARBA00022679"/>
    </source>
</evidence>
<feature type="transmembrane region" description="Helical" evidence="12">
    <location>
        <begin position="20"/>
        <end position="44"/>
    </location>
</feature>
<evidence type="ECO:0000313" key="15">
    <source>
        <dbReference type="Proteomes" id="UP000606653"/>
    </source>
</evidence>
<dbReference type="Pfam" id="PF06580">
    <property type="entry name" value="His_kinase"/>
    <property type="match status" value="1"/>
</dbReference>
<evidence type="ECO:0000313" key="14">
    <source>
        <dbReference type="EMBL" id="GGO01084.1"/>
    </source>
</evidence>
<keyword evidence="15" id="KW-1185">Reference proteome</keyword>
<evidence type="ECO:0000256" key="2">
    <source>
        <dbReference type="ARBA" id="ARBA00022475"/>
    </source>
</evidence>
<dbReference type="InterPro" id="IPR003594">
    <property type="entry name" value="HATPase_dom"/>
</dbReference>
<evidence type="ECO:0000256" key="10">
    <source>
        <dbReference type="ARBA" id="ARBA00023012"/>
    </source>
</evidence>
<dbReference type="InterPro" id="IPR010559">
    <property type="entry name" value="Sig_transdc_His_kin_internal"/>
</dbReference>
<dbReference type="SUPFAM" id="SSF55874">
    <property type="entry name" value="ATPase domain of HSP90 chaperone/DNA topoisomerase II/histidine kinase"/>
    <property type="match status" value="1"/>
</dbReference>
<keyword evidence="7" id="KW-0418">Kinase</keyword>
<evidence type="ECO:0000256" key="6">
    <source>
        <dbReference type="ARBA" id="ARBA00022741"/>
    </source>
</evidence>
<accession>A0ABQ2L386</accession>
<keyword evidence="2" id="KW-1003">Cell membrane</keyword>
<comment type="subcellular location">
    <subcellularLocation>
        <location evidence="1">Cell membrane</location>
        <topology evidence="1">Multi-pass membrane protein</topology>
    </subcellularLocation>
</comment>
<feature type="transmembrane region" description="Helical" evidence="12">
    <location>
        <begin position="317"/>
        <end position="340"/>
    </location>
</feature>
<protein>
    <recommendedName>
        <fullName evidence="13">HAMP domain-containing protein</fullName>
    </recommendedName>
</protein>
<keyword evidence="11 12" id="KW-0472">Membrane</keyword>
<dbReference type="Pfam" id="PF00672">
    <property type="entry name" value="HAMP"/>
    <property type="match status" value="1"/>
</dbReference>
<evidence type="ECO:0000256" key="9">
    <source>
        <dbReference type="ARBA" id="ARBA00022989"/>
    </source>
</evidence>
<evidence type="ECO:0000256" key="11">
    <source>
        <dbReference type="ARBA" id="ARBA00023136"/>
    </source>
</evidence>
<dbReference type="EMBL" id="BMLN01000006">
    <property type="protein sequence ID" value="GGO01084.1"/>
    <property type="molecule type" value="Genomic_DNA"/>
</dbReference>
<dbReference type="SMART" id="SM00304">
    <property type="entry name" value="HAMP"/>
    <property type="match status" value="1"/>
</dbReference>
<keyword evidence="4" id="KW-0808">Transferase</keyword>
<feature type="domain" description="HAMP" evidence="13">
    <location>
        <begin position="337"/>
        <end position="389"/>
    </location>
</feature>
<evidence type="ECO:0000256" key="7">
    <source>
        <dbReference type="ARBA" id="ARBA00022777"/>
    </source>
</evidence>
<sequence length="636" mass="72984">MNRLRRIIQEVKRRFDGLSIQIKLIGAYIVIILVPIIIISNYLFTNFYENTVQDIIERSQSSMQNEKREVMNKIETMERSAQLVVSDDQLLQYASSDTEPSALEVMNFESTSFDYIQRLLFNNPEIANIYFFVANPNISEIWPIIYREERIKDKPAYQLAMKQNESVLIEILNNETEILNSNPSEVKRVKSYVSIIRKVYYPGNHYLGMIEVDMHIEDVFGMLYSDNLNEDSQVFILDKRGNIHRNSAKPWIGVETEQIGAVIAQHQGEEGSSFVISDQGFDYLYVRESIDKLDAEMVHVISLQSTYAQIDQTRNQVVLVVAGLLILLAIITFFMQSMILKKLHILQDSMKRVGSGNFNVSIDVRGGDEIGELAHHFRQMLNKINELIVDAVKRSAATKEAELQSLRNQIDAHFLYNTLENLKMLSEVEGQYTISDALTSLGSIMRYNLKWTDDRVQLRDEISHIRHYIAIMNIRHDQKLKLQLDIPDRYLNQEFLKMSLQPIVENALKHGVYSALMKEEGLLIRLGAQVSEGTFVIEVQDNGIGMTEDQLQALNGKLAMNDEEFHSTVGKEETSKRKRGGIGLRNVNQRIHMYYGDDYGIAVDSQRESFTKVTVKLPFYGTSGKEDQNEENSDCG</sequence>
<dbReference type="Proteomes" id="UP000606653">
    <property type="component" value="Unassembled WGS sequence"/>
</dbReference>
<dbReference type="Gene3D" id="3.30.565.10">
    <property type="entry name" value="Histidine kinase-like ATPase, C-terminal domain"/>
    <property type="match status" value="1"/>
</dbReference>
<reference evidence="15" key="1">
    <citation type="journal article" date="2019" name="Int. J. Syst. Evol. Microbiol.">
        <title>The Global Catalogue of Microorganisms (GCM) 10K type strain sequencing project: providing services to taxonomists for standard genome sequencing and annotation.</title>
        <authorList>
            <consortium name="The Broad Institute Genomics Platform"/>
            <consortium name="The Broad Institute Genome Sequencing Center for Infectious Disease"/>
            <person name="Wu L."/>
            <person name="Ma J."/>
        </authorList>
    </citation>
    <scope>NUCLEOTIDE SEQUENCE [LARGE SCALE GENOMIC DNA]</scope>
    <source>
        <strain evidence="15">CGMCC 1.6964</strain>
    </source>
</reference>
<dbReference type="Gene3D" id="6.10.340.10">
    <property type="match status" value="1"/>
</dbReference>
<evidence type="ECO:0000259" key="13">
    <source>
        <dbReference type="PROSITE" id="PS50885"/>
    </source>
</evidence>
<dbReference type="InterPro" id="IPR036890">
    <property type="entry name" value="HATPase_C_sf"/>
</dbReference>
<proteinExistence type="predicted"/>
<organism evidence="14 15">
    <name type="scientific">Saccharibacillus kuerlensis</name>
    <dbReference type="NCBI Taxonomy" id="459527"/>
    <lineage>
        <taxon>Bacteria</taxon>
        <taxon>Bacillati</taxon>
        <taxon>Bacillota</taxon>
        <taxon>Bacilli</taxon>
        <taxon>Bacillales</taxon>
        <taxon>Paenibacillaceae</taxon>
        <taxon>Saccharibacillus</taxon>
    </lineage>
</organism>
<gene>
    <name evidence="14" type="ORF">GCM10010969_22990</name>
</gene>
<evidence type="ECO:0000256" key="5">
    <source>
        <dbReference type="ARBA" id="ARBA00022692"/>
    </source>
</evidence>
<name>A0ABQ2L386_9BACL</name>
<comment type="caution">
    <text evidence="14">The sequence shown here is derived from an EMBL/GenBank/DDBJ whole genome shotgun (WGS) entry which is preliminary data.</text>
</comment>
<dbReference type="InterPro" id="IPR003660">
    <property type="entry name" value="HAMP_dom"/>
</dbReference>
<keyword evidence="5 12" id="KW-0812">Transmembrane</keyword>
<dbReference type="SMART" id="SM00387">
    <property type="entry name" value="HATPase_c"/>
    <property type="match status" value="1"/>
</dbReference>
<evidence type="ECO:0000256" key="1">
    <source>
        <dbReference type="ARBA" id="ARBA00004651"/>
    </source>
</evidence>
<keyword evidence="8" id="KW-0067">ATP-binding</keyword>
<evidence type="ECO:0000256" key="12">
    <source>
        <dbReference type="SAM" id="Phobius"/>
    </source>
</evidence>
<evidence type="ECO:0000256" key="3">
    <source>
        <dbReference type="ARBA" id="ARBA00022553"/>
    </source>
</evidence>